<dbReference type="InterPro" id="IPR039261">
    <property type="entry name" value="FNR_nucleotide-bd"/>
</dbReference>
<dbReference type="PROSITE" id="PS51384">
    <property type="entry name" value="FAD_FR"/>
    <property type="match status" value="1"/>
</dbReference>
<accession>A0A0D7UWR1</accession>
<keyword evidence="5 14" id="KW-0349">Heme</keyword>
<keyword evidence="10" id="KW-0520">NAD</keyword>
<dbReference type="InterPro" id="IPR009050">
    <property type="entry name" value="Globin-like_sf"/>
</dbReference>
<dbReference type="InterPro" id="IPR008333">
    <property type="entry name" value="Cbr1-like_FAD-bd_dom"/>
</dbReference>
<reference evidence="17 18" key="1">
    <citation type="submission" date="2020-02" db="EMBL/GenBank/DDBJ databases">
        <title>Complete Genome Sequence of Halomonas meridiana strain BAA-801, Isolated from Deep Sea Thermal Vent.</title>
        <authorList>
            <person name="Takahashi Y."/>
            <person name="Takahashi H."/>
            <person name="Galipon J."/>
            <person name="Arakawa K."/>
        </authorList>
    </citation>
    <scope>NUCLEOTIDE SEQUENCE [LARGE SCALE GENOMIC DNA]</scope>
    <source>
        <strain evidence="17 18">Slthf1</strain>
    </source>
</reference>
<dbReference type="Pfam" id="PF00175">
    <property type="entry name" value="NAD_binding_1"/>
    <property type="match status" value="1"/>
</dbReference>
<comment type="function">
    <text evidence="11">Is involved in NO detoxification in an aerobic process, termed nitric oxide dioxygenase (NOD) reaction that utilizes O(2) and NAD(P)H to convert NO to nitrate, which protects the bacterium from various noxious nitrogen compounds. Therefore, plays a central role in the inducible response to nitrosative stress.</text>
</comment>
<keyword evidence="6 14" id="KW-0561">Oxygen transport</keyword>
<dbReference type="GO" id="GO:0019825">
    <property type="term" value="F:oxygen binding"/>
    <property type="evidence" value="ECO:0007669"/>
    <property type="project" value="InterPro"/>
</dbReference>
<keyword evidence="8" id="KW-0521">NADP</keyword>
<dbReference type="Pfam" id="PF00042">
    <property type="entry name" value="Globin"/>
    <property type="match status" value="1"/>
</dbReference>
<dbReference type="Gene3D" id="1.10.490.10">
    <property type="entry name" value="Globins"/>
    <property type="match status" value="1"/>
</dbReference>
<dbReference type="OrthoDB" id="9801223at2"/>
<comment type="similarity">
    <text evidence="2">In the C-terminal section; belongs to the flavoprotein pyridine nucleotide cytochrome reductase family.</text>
</comment>
<name>A0A0D7UWR1_9GAMM</name>
<evidence type="ECO:0000256" key="13">
    <source>
        <dbReference type="ARBA" id="ARBA00049433"/>
    </source>
</evidence>
<dbReference type="SUPFAM" id="SSF46458">
    <property type="entry name" value="Globin-like"/>
    <property type="match status" value="1"/>
</dbReference>
<evidence type="ECO:0000256" key="10">
    <source>
        <dbReference type="ARBA" id="ARBA00023027"/>
    </source>
</evidence>
<evidence type="ECO:0000313" key="18">
    <source>
        <dbReference type="Proteomes" id="UP000503197"/>
    </source>
</evidence>
<dbReference type="GO" id="GO:0005344">
    <property type="term" value="F:oxygen carrier activity"/>
    <property type="evidence" value="ECO:0007669"/>
    <property type="project" value="UniProtKB-KW"/>
</dbReference>
<dbReference type="PANTHER" id="PTHR43396:SF3">
    <property type="entry name" value="FLAVOHEMOPROTEIN"/>
    <property type="match status" value="1"/>
</dbReference>
<evidence type="ECO:0000256" key="2">
    <source>
        <dbReference type="ARBA" id="ARBA00006401"/>
    </source>
</evidence>
<dbReference type="EMBL" id="AP022821">
    <property type="protein sequence ID" value="BCA90603.1"/>
    <property type="molecule type" value="Genomic_DNA"/>
</dbReference>
<evidence type="ECO:0000256" key="12">
    <source>
        <dbReference type="ARBA" id="ARBA00048649"/>
    </source>
</evidence>
<dbReference type="PROSITE" id="PS01033">
    <property type="entry name" value="GLOBIN"/>
    <property type="match status" value="1"/>
</dbReference>
<feature type="domain" description="Globin" evidence="15">
    <location>
        <begin position="1"/>
        <end position="138"/>
    </location>
</feature>
<keyword evidence="9" id="KW-0408">Iron</keyword>
<evidence type="ECO:0000256" key="11">
    <source>
        <dbReference type="ARBA" id="ARBA00025094"/>
    </source>
</evidence>
<comment type="catalytic activity">
    <reaction evidence="13">
        <text>2 nitric oxide + NADPH + 2 O2 = 2 nitrate + NADP(+) + H(+)</text>
        <dbReference type="Rhea" id="RHEA:19465"/>
        <dbReference type="ChEBI" id="CHEBI:15378"/>
        <dbReference type="ChEBI" id="CHEBI:15379"/>
        <dbReference type="ChEBI" id="CHEBI:16480"/>
        <dbReference type="ChEBI" id="CHEBI:17632"/>
        <dbReference type="ChEBI" id="CHEBI:57783"/>
        <dbReference type="ChEBI" id="CHEBI:58349"/>
        <dbReference type="EC" id="1.14.12.17"/>
    </reaction>
</comment>
<dbReference type="NCBIfam" id="NF009805">
    <property type="entry name" value="PRK13289.1"/>
    <property type="match status" value="1"/>
</dbReference>
<dbReference type="Gene3D" id="2.40.30.10">
    <property type="entry name" value="Translation factors"/>
    <property type="match status" value="1"/>
</dbReference>
<evidence type="ECO:0000256" key="4">
    <source>
        <dbReference type="ARBA" id="ARBA00022575"/>
    </source>
</evidence>
<protein>
    <recommendedName>
        <fullName evidence="3">nitric oxide dioxygenase</fullName>
        <ecNumber evidence="3">1.14.12.17</ecNumber>
    </recommendedName>
</protein>
<comment type="cofactor">
    <cofactor evidence="1">
        <name>heme b</name>
        <dbReference type="ChEBI" id="CHEBI:60344"/>
    </cofactor>
</comment>
<sequence length="389" mass="43054">MLTPMQEEIVQATAPVVAEHLDVITQRFYPLMFERYPQVKPLFNQAHQQNGGQPRALAGMILAYVQLRQSPQKARETLEIVVNKHVALDIQPDQYPIVGECLMAAIGEVLGDAVTPEVADAWSALYQELADLLISLEKQRYQAFEQEPGGWRGARRFRIAKTHQESCVIRSFILEPEDGGQVAAHLPGQYIGVKLTIGGQPVYRHYSLSDVPNGHSYRLSIKREAHGVASRYFHDQLNVGDTIELLPPAGELILAGNKEPLMLISGGVGQTPLLPIAKQALEQGRSVTYLHAALDAEHHAFADDLAELRNAYPAQLNTVTIYENEAGGNHQGRINRSLLSDYLPAQARCYFVGPHGFMVLINQELERLGVPASKRHFEHFGPAEALNAA</sequence>
<dbReference type="Gene3D" id="3.40.50.80">
    <property type="entry name" value="Nucleotide-binding domain of ferredoxin-NADP reductase (FNR) module"/>
    <property type="match status" value="1"/>
</dbReference>
<dbReference type="InterPro" id="IPR012292">
    <property type="entry name" value="Globin/Proto"/>
</dbReference>
<dbReference type="CDD" id="cd06184">
    <property type="entry name" value="flavohem_like_fad_nad_binding"/>
    <property type="match status" value="1"/>
</dbReference>
<keyword evidence="4" id="KW-0216">Detoxification</keyword>
<feature type="domain" description="FAD-binding FR-type" evidence="16">
    <location>
        <begin position="152"/>
        <end position="255"/>
    </location>
</feature>
<evidence type="ECO:0000256" key="14">
    <source>
        <dbReference type="RuleBase" id="RU000356"/>
    </source>
</evidence>
<comment type="catalytic activity">
    <reaction evidence="12">
        <text>2 nitric oxide + NADH + 2 O2 = 2 nitrate + NAD(+) + H(+)</text>
        <dbReference type="Rhea" id="RHEA:19469"/>
        <dbReference type="ChEBI" id="CHEBI:15378"/>
        <dbReference type="ChEBI" id="CHEBI:15379"/>
        <dbReference type="ChEBI" id="CHEBI:16480"/>
        <dbReference type="ChEBI" id="CHEBI:17632"/>
        <dbReference type="ChEBI" id="CHEBI:57540"/>
        <dbReference type="ChEBI" id="CHEBI:57945"/>
        <dbReference type="EC" id="1.14.12.17"/>
    </reaction>
</comment>
<comment type="similarity">
    <text evidence="14">Belongs to the globin family.</text>
</comment>
<dbReference type="InterPro" id="IPR017927">
    <property type="entry name" value="FAD-bd_FR_type"/>
</dbReference>
<dbReference type="GO" id="GO:0071500">
    <property type="term" value="P:cellular response to nitrosative stress"/>
    <property type="evidence" value="ECO:0007669"/>
    <property type="project" value="TreeGrafter"/>
</dbReference>
<evidence type="ECO:0000256" key="6">
    <source>
        <dbReference type="ARBA" id="ARBA00022621"/>
    </source>
</evidence>
<dbReference type="Proteomes" id="UP000503197">
    <property type="component" value="Chromosome"/>
</dbReference>
<dbReference type="GO" id="GO:0046872">
    <property type="term" value="F:metal ion binding"/>
    <property type="evidence" value="ECO:0007669"/>
    <property type="project" value="UniProtKB-KW"/>
</dbReference>
<keyword evidence="14" id="KW-0813">Transport</keyword>
<dbReference type="SUPFAM" id="SSF63380">
    <property type="entry name" value="Riboflavin synthase domain-like"/>
    <property type="match status" value="1"/>
</dbReference>
<dbReference type="Pfam" id="PF00970">
    <property type="entry name" value="FAD_binding_6"/>
    <property type="match status" value="1"/>
</dbReference>
<dbReference type="AlphaFoldDB" id="A0A0D7UWR1"/>
<dbReference type="FunFam" id="1.10.490.10:FF:000003">
    <property type="entry name" value="Flavohemoprotein"/>
    <property type="match status" value="1"/>
</dbReference>
<evidence type="ECO:0000256" key="8">
    <source>
        <dbReference type="ARBA" id="ARBA00022857"/>
    </source>
</evidence>
<gene>
    <name evidence="17" type="primary">hmp</name>
    <name evidence="17" type="ORF">HMSLTHF_03780</name>
</gene>
<evidence type="ECO:0000256" key="9">
    <source>
        <dbReference type="ARBA" id="ARBA00023004"/>
    </source>
</evidence>
<dbReference type="GO" id="GO:0020037">
    <property type="term" value="F:heme binding"/>
    <property type="evidence" value="ECO:0007669"/>
    <property type="project" value="InterPro"/>
</dbReference>
<dbReference type="PANTHER" id="PTHR43396">
    <property type="entry name" value="FLAVOHEMOPROTEIN"/>
    <property type="match status" value="1"/>
</dbReference>
<dbReference type="InterPro" id="IPR001433">
    <property type="entry name" value="OxRdtase_FAD/NAD-bd"/>
</dbReference>
<dbReference type="GO" id="GO:0071949">
    <property type="term" value="F:FAD binding"/>
    <property type="evidence" value="ECO:0007669"/>
    <property type="project" value="TreeGrafter"/>
</dbReference>
<dbReference type="SUPFAM" id="SSF52343">
    <property type="entry name" value="Ferredoxin reductase-like, C-terminal NADP-linked domain"/>
    <property type="match status" value="1"/>
</dbReference>
<evidence type="ECO:0000259" key="15">
    <source>
        <dbReference type="PROSITE" id="PS01033"/>
    </source>
</evidence>
<dbReference type="GO" id="GO:0009636">
    <property type="term" value="P:response to toxic substance"/>
    <property type="evidence" value="ECO:0007669"/>
    <property type="project" value="UniProtKB-KW"/>
</dbReference>
<dbReference type="GO" id="GO:0046210">
    <property type="term" value="P:nitric oxide catabolic process"/>
    <property type="evidence" value="ECO:0007669"/>
    <property type="project" value="TreeGrafter"/>
</dbReference>
<dbReference type="InterPro" id="IPR017938">
    <property type="entry name" value="Riboflavin_synthase-like_b-brl"/>
</dbReference>
<keyword evidence="7" id="KW-0479">Metal-binding</keyword>
<dbReference type="EC" id="1.14.12.17" evidence="3"/>
<evidence type="ECO:0000256" key="7">
    <source>
        <dbReference type="ARBA" id="ARBA00022723"/>
    </source>
</evidence>
<evidence type="ECO:0000256" key="1">
    <source>
        <dbReference type="ARBA" id="ARBA00001970"/>
    </source>
</evidence>
<dbReference type="InterPro" id="IPR000971">
    <property type="entry name" value="Globin"/>
</dbReference>
<dbReference type="RefSeq" id="WP_044629641.1">
    <property type="nucleotide sequence ID" value="NZ_AP022821.1"/>
</dbReference>
<dbReference type="GO" id="GO:0008941">
    <property type="term" value="F:nitric oxide dioxygenase NAD(P)H activity"/>
    <property type="evidence" value="ECO:0007669"/>
    <property type="project" value="UniProtKB-EC"/>
</dbReference>
<proteinExistence type="inferred from homology"/>
<evidence type="ECO:0000256" key="5">
    <source>
        <dbReference type="ARBA" id="ARBA00022617"/>
    </source>
</evidence>
<organism evidence="17 18">
    <name type="scientific">Vreelandella aquamarina</name>
    <dbReference type="NCBI Taxonomy" id="77097"/>
    <lineage>
        <taxon>Bacteria</taxon>
        <taxon>Pseudomonadati</taxon>
        <taxon>Pseudomonadota</taxon>
        <taxon>Gammaproteobacteria</taxon>
        <taxon>Oceanospirillales</taxon>
        <taxon>Halomonadaceae</taxon>
        <taxon>Vreelandella</taxon>
    </lineage>
</organism>
<evidence type="ECO:0000313" key="17">
    <source>
        <dbReference type="EMBL" id="BCA90603.1"/>
    </source>
</evidence>
<evidence type="ECO:0000256" key="3">
    <source>
        <dbReference type="ARBA" id="ARBA00012229"/>
    </source>
</evidence>
<evidence type="ECO:0000259" key="16">
    <source>
        <dbReference type="PROSITE" id="PS51384"/>
    </source>
</evidence>